<dbReference type="Gene3D" id="3.30.920.30">
    <property type="entry name" value="Hypothetical protein"/>
    <property type="match status" value="1"/>
</dbReference>
<reference evidence="10" key="1">
    <citation type="submission" date="2020-10" db="EMBL/GenBank/DDBJ databases">
        <title>Ca. Dormibacterota MAGs.</title>
        <authorList>
            <person name="Montgomery K."/>
        </authorList>
    </citation>
    <scope>NUCLEOTIDE SEQUENCE [LARGE SCALE GENOMIC DNA]</scope>
    <source>
        <strain evidence="10">SC8812_S17_10</strain>
    </source>
</reference>
<evidence type="ECO:0000313" key="11">
    <source>
        <dbReference type="Proteomes" id="UP000612893"/>
    </source>
</evidence>
<evidence type="ECO:0000256" key="5">
    <source>
        <dbReference type="ARBA" id="ARBA00022801"/>
    </source>
</evidence>
<keyword evidence="7" id="KW-0346">Stress response</keyword>
<keyword evidence="4" id="KW-0255">Endonuclease</keyword>
<dbReference type="Pfam" id="PF07927">
    <property type="entry name" value="HicA_toxin"/>
    <property type="match status" value="1"/>
</dbReference>
<evidence type="ECO:0000256" key="3">
    <source>
        <dbReference type="ARBA" id="ARBA00022722"/>
    </source>
</evidence>
<proteinExistence type="inferred from homology"/>
<feature type="compositionally biased region" description="Basic and acidic residues" evidence="8">
    <location>
        <begin position="107"/>
        <end position="118"/>
    </location>
</feature>
<dbReference type="GO" id="GO:0016787">
    <property type="term" value="F:hydrolase activity"/>
    <property type="evidence" value="ECO:0007669"/>
    <property type="project" value="UniProtKB-KW"/>
</dbReference>
<dbReference type="InterPro" id="IPR051404">
    <property type="entry name" value="TA_system_antitoxin"/>
</dbReference>
<dbReference type="InterPro" id="IPR031807">
    <property type="entry name" value="HicB-like"/>
</dbReference>
<evidence type="ECO:0000256" key="7">
    <source>
        <dbReference type="ARBA" id="ARBA00023016"/>
    </source>
</evidence>
<feature type="region of interest" description="Disordered" evidence="8">
    <location>
        <begin position="1"/>
        <end position="54"/>
    </location>
</feature>
<dbReference type="PANTHER" id="PTHR34504:SF2">
    <property type="entry name" value="UPF0150 PROTEIN SSL0259"/>
    <property type="match status" value="1"/>
</dbReference>
<keyword evidence="2" id="KW-1277">Toxin-antitoxin system</keyword>
<dbReference type="PANTHER" id="PTHR34504">
    <property type="entry name" value="ANTITOXIN HICB"/>
    <property type="match status" value="1"/>
</dbReference>
<keyword evidence="3" id="KW-0540">Nuclease</keyword>
<keyword evidence="11" id="KW-1185">Reference proteome</keyword>
<dbReference type="Proteomes" id="UP000612893">
    <property type="component" value="Unassembled WGS sequence"/>
</dbReference>
<evidence type="ECO:0000256" key="2">
    <source>
        <dbReference type="ARBA" id="ARBA00022649"/>
    </source>
</evidence>
<feature type="domain" description="HicB-like antitoxin of toxin-antitoxin system" evidence="9">
    <location>
        <begin position="60"/>
        <end position="118"/>
    </location>
</feature>
<gene>
    <name evidence="10" type="ORF">JF922_06055</name>
</gene>
<evidence type="ECO:0000256" key="8">
    <source>
        <dbReference type="SAM" id="MobiDB-lite"/>
    </source>
</evidence>
<dbReference type="Pfam" id="PF15919">
    <property type="entry name" value="HicB_lk_antitox"/>
    <property type="match status" value="1"/>
</dbReference>
<keyword evidence="6" id="KW-0694">RNA-binding</keyword>
<keyword evidence="5" id="KW-0378">Hydrolase</keyword>
<dbReference type="InterPro" id="IPR038570">
    <property type="entry name" value="HicA_sf"/>
</dbReference>
<comment type="similarity">
    <text evidence="1">Belongs to the HicA mRNA interferase family.</text>
</comment>
<feature type="region of interest" description="Disordered" evidence="8">
    <location>
        <begin position="107"/>
        <end position="129"/>
    </location>
</feature>
<dbReference type="GO" id="GO:0003729">
    <property type="term" value="F:mRNA binding"/>
    <property type="evidence" value="ECO:0007669"/>
    <property type="project" value="InterPro"/>
</dbReference>
<organism evidence="10 11">
    <name type="scientific">Candidatus Nephthysia bennettiae</name>
    <dbReference type="NCBI Taxonomy" id="3127016"/>
    <lineage>
        <taxon>Bacteria</taxon>
        <taxon>Bacillati</taxon>
        <taxon>Candidatus Dormiibacterota</taxon>
        <taxon>Candidatus Dormibacteria</taxon>
        <taxon>Candidatus Dormibacterales</taxon>
        <taxon>Candidatus Dormibacteraceae</taxon>
        <taxon>Candidatus Nephthysia</taxon>
    </lineage>
</organism>
<evidence type="ECO:0000256" key="6">
    <source>
        <dbReference type="ARBA" id="ARBA00022884"/>
    </source>
</evidence>
<feature type="compositionally biased region" description="Low complexity" evidence="8">
    <location>
        <begin position="119"/>
        <end position="129"/>
    </location>
</feature>
<accession>A0A934N8I3</accession>
<evidence type="ECO:0000256" key="4">
    <source>
        <dbReference type="ARBA" id="ARBA00022759"/>
    </source>
</evidence>
<protein>
    <submittedName>
        <fullName evidence="10">Type II toxin-antitoxin system HicB family antitoxin</fullName>
    </submittedName>
</protein>
<dbReference type="Gene3D" id="3.30.160.250">
    <property type="match status" value="1"/>
</dbReference>
<sequence length="129" mass="13906">MLRADGWQLDRQVGSHRQFRHPTISGTVTVAGSGKGSQDRHHGEHSPSSWSERRPQVSTYLVIIEGSGDSYSAYVPDLPGCVAAGNTVQEVEELIREAIPLHIESLRAHGEPVPEPEARASSVSVEAAS</sequence>
<dbReference type="InterPro" id="IPR012933">
    <property type="entry name" value="HicA_mRNA_interferase"/>
</dbReference>
<evidence type="ECO:0000256" key="1">
    <source>
        <dbReference type="ARBA" id="ARBA00006620"/>
    </source>
</evidence>
<dbReference type="GO" id="GO:0004519">
    <property type="term" value="F:endonuclease activity"/>
    <property type="evidence" value="ECO:0007669"/>
    <property type="project" value="UniProtKB-KW"/>
</dbReference>
<comment type="caution">
    <text evidence="10">The sequence shown here is derived from an EMBL/GenBank/DDBJ whole genome shotgun (WGS) entry which is preliminary data.</text>
</comment>
<evidence type="ECO:0000313" key="10">
    <source>
        <dbReference type="EMBL" id="MBJ7597634.1"/>
    </source>
</evidence>
<dbReference type="EMBL" id="JAEKNR010000071">
    <property type="protein sequence ID" value="MBJ7597634.1"/>
    <property type="molecule type" value="Genomic_DNA"/>
</dbReference>
<dbReference type="SUPFAM" id="SSF54786">
    <property type="entry name" value="YcfA/nrd intein domain"/>
    <property type="match status" value="1"/>
</dbReference>
<dbReference type="AlphaFoldDB" id="A0A934N8I3"/>
<evidence type="ECO:0000259" key="9">
    <source>
        <dbReference type="Pfam" id="PF15919"/>
    </source>
</evidence>
<feature type="compositionally biased region" description="Basic and acidic residues" evidence="8">
    <location>
        <begin position="37"/>
        <end position="54"/>
    </location>
</feature>
<dbReference type="InterPro" id="IPR035069">
    <property type="entry name" value="TTHA1013/TTHA0281-like"/>
</dbReference>
<name>A0A934N8I3_9BACT</name>
<dbReference type="SUPFAM" id="SSF143100">
    <property type="entry name" value="TTHA1013/TTHA0281-like"/>
    <property type="match status" value="1"/>
</dbReference>